<dbReference type="InterPro" id="IPR001138">
    <property type="entry name" value="Zn2Cys6_DnaBD"/>
</dbReference>
<evidence type="ECO:0000256" key="4">
    <source>
        <dbReference type="SAM" id="MobiDB-lite"/>
    </source>
</evidence>
<protein>
    <submittedName>
        <fullName evidence="6">C6 zinc finger domain-containing protein</fullName>
    </submittedName>
</protein>
<dbReference type="GO" id="GO:0008270">
    <property type="term" value="F:zinc ion binding"/>
    <property type="evidence" value="ECO:0007669"/>
    <property type="project" value="InterPro"/>
</dbReference>
<accession>A0A167DEV2</accession>
<dbReference type="AlphaFoldDB" id="A0A167DEV2"/>
<dbReference type="InterPro" id="IPR051159">
    <property type="entry name" value="Hexapeptide_acetyltransf"/>
</dbReference>
<dbReference type="InterPro" id="IPR036864">
    <property type="entry name" value="Zn2-C6_fun-type_DNA-bd_sf"/>
</dbReference>
<dbReference type="PROSITE" id="PS50048">
    <property type="entry name" value="ZN2_CY6_FUNGAL_2"/>
    <property type="match status" value="1"/>
</dbReference>
<feature type="domain" description="Zn(2)-C6 fungal-type" evidence="5">
    <location>
        <begin position="148"/>
        <end position="176"/>
    </location>
</feature>
<dbReference type="GO" id="GO:0000981">
    <property type="term" value="F:DNA-binding transcription factor activity, RNA polymerase II-specific"/>
    <property type="evidence" value="ECO:0007669"/>
    <property type="project" value="InterPro"/>
</dbReference>
<dbReference type="PANTHER" id="PTHR23416">
    <property type="entry name" value="SIALIC ACID SYNTHASE-RELATED"/>
    <property type="match status" value="1"/>
</dbReference>
<dbReference type="GO" id="GO:0016407">
    <property type="term" value="F:acetyltransferase activity"/>
    <property type="evidence" value="ECO:0007669"/>
    <property type="project" value="InterPro"/>
</dbReference>
<dbReference type="PANTHER" id="PTHR23416:SF76">
    <property type="entry name" value="ZN(II)2CYS6 TRANSCRIPTION FACTOR (EUROFUNG)"/>
    <property type="match status" value="1"/>
</dbReference>
<evidence type="ECO:0000313" key="7">
    <source>
        <dbReference type="Proteomes" id="UP000076744"/>
    </source>
</evidence>
<dbReference type="InterPro" id="IPR011004">
    <property type="entry name" value="Trimer_LpxA-like_sf"/>
</dbReference>
<dbReference type="Gene3D" id="2.160.10.10">
    <property type="entry name" value="Hexapeptide repeat proteins"/>
    <property type="match status" value="1"/>
</dbReference>
<name>A0A167DEV2_CORFA</name>
<evidence type="ECO:0000313" key="6">
    <source>
        <dbReference type="EMBL" id="OAA42297.1"/>
    </source>
</evidence>
<dbReference type="GO" id="GO:0008374">
    <property type="term" value="F:O-acyltransferase activity"/>
    <property type="evidence" value="ECO:0007669"/>
    <property type="project" value="TreeGrafter"/>
</dbReference>
<evidence type="ECO:0000259" key="5">
    <source>
        <dbReference type="PROSITE" id="PS50048"/>
    </source>
</evidence>
<dbReference type="CDD" id="cd00067">
    <property type="entry name" value="GAL4"/>
    <property type="match status" value="1"/>
</dbReference>
<dbReference type="SUPFAM" id="SSF57701">
    <property type="entry name" value="Zn2/Cys6 DNA-binding domain"/>
    <property type="match status" value="1"/>
</dbReference>
<feature type="region of interest" description="Disordered" evidence="4">
    <location>
        <begin position="60"/>
        <end position="82"/>
    </location>
</feature>
<reference evidence="6 7" key="1">
    <citation type="journal article" date="2016" name="Genome Biol. Evol.">
        <title>Divergent and convergent evolution of fungal pathogenicity.</title>
        <authorList>
            <person name="Shang Y."/>
            <person name="Xiao G."/>
            <person name="Zheng P."/>
            <person name="Cen K."/>
            <person name="Zhan S."/>
            <person name="Wang C."/>
        </authorList>
    </citation>
    <scope>NUCLEOTIDE SEQUENCE [LARGE SCALE GENOMIC DNA]</scope>
    <source>
        <strain evidence="6 7">ARSEF 2679</strain>
    </source>
</reference>
<comment type="similarity">
    <text evidence="1">Belongs to the transferase hexapeptide repeat family.</text>
</comment>
<keyword evidence="7" id="KW-1185">Reference proteome</keyword>
<dbReference type="SMART" id="SM00066">
    <property type="entry name" value="GAL4"/>
    <property type="match status" value="1"/>
</dbReference>
<dbReference type="OrthoDB" id="25818at2759"/>
<dbReference type="PROSITE" id="PS00463">
    <property type="entry name" value="ZN2_CY6_FUNGAL_1"/>
    <property type="match status" value="1"/>
</dbReference>
<evidence type="ECO:0000256" key="3">
    <source>
        <dbReference type="ARBA" id="ARBA00023242"/>
    </source>
</evidence>
<dbReference type="Proteomes" id="UP000076744">
    <property type="component" value="Unassembled WGS sequence"/>
</dbReference>
<gene>
    <name evidence="6" type="ORF">ISF_09737</name>
</gene>
<comment type="caution">
    <text evidence="6">The sequence shown here is derived from an EMBL/GenBank/DDBJ whole genome shotgun (WGS) entry which is preliminary data.</text>
</comment>
<proteinExistence type="inferred from homology"/>
<sequence>MPVEISPPISTLSGATAPSDAAEASHHVLTPQSLSPSTMNVPEGYFHKTLLKDGVHLNSESKNKNKEEEDQPDVTYIAPTTPCQPALRSRPVSIEDLLIPQQPTHLEQRALYFNRQSNRDCLASSIHAEVKLGAKKRQRRFTTRTKTGCFTCRKRKKKCDEAKPICYNCARGNFHCAGYSVPSVRERRTTTIQPLHDEFSNGKFNNLQGDMLRPIKRSVTTDHQVVAQMALSHVAAEQHSRLNGMPVSQTRSTEKEKMLAGYEYYQYDRELSLERDRAAMSCRLFNSVIKTGVSIEEHTRHFLDSIRVGDFTSTSQLPAYRDVRSLPSKVAVEAPFHCDYGYNIILGMNVTIRRNCAFNDAGRIHIGDNSVIGPSVSIYTEEMSTDPRHRQAYRSMSFSKGVIIDSDCWIGGSVTVMPGKIIGKGATVMAGSVVAEVRGVLFFPSEPMLTV</sequence>
<dbReference type="EMBL" id="AZHB01000067">
    <property type="protein sequence ID" value="OAA42297.1"/>
    <property type="molecule type" value="Genomic_DNA"/>
</dbReference>
<dbReference type="Gene3D" id="4.10.240.10">
    <property type="entry name" value="Zn(2)-C6 fungal-type DNA-binding domain"/>
    <property type="match status" value="1"/>
</dbReference>
<dbReference type="STRING" id="1081104.A0A167DEV2"/>
<dbReference type="GeneID" id="30026029"/>
<keyword evidence="3" id="KW-0539">Nucleus</keyword>
<dbReference type="SUPFAM" id="SSF51161">
    <property type="entry name" value="Trimeric LpxA-like enzymes"/>
    <property type="match status" value="1"/>
</dbReference>
<dbReference type="Pfam" id="PF12464">
    <property type="entry name" value="Mac"/>
    <property type="match status" value="1"/>
</dbReference>
<keyword evidence="2" id="KW-0808">Transferase</keyword>
<dbReference type="RefSeq" id="XP_018699487.1">
    <property type="nucleotide sequence ID" value="XM_018853338.1"/>
</dbReference>
<dbReference type="Pfam" id="PF00172">
    <property type="entry name" value="Zn_clus"/>
    <property type="match status" value="1"/>
</dbReference>
<organism evidence="6 7">
    <name type="scientific">Cordyceps fumosorosea (strain ARSEF 2679)</name>
    <name type="common">Isaria fumosorosea</name>
    <dbReference type="NCBI Taxonomy" id="1081104"/>
    <lineage>
        <taxon>Eukaryota</taxon>
        <taxon>Fungi</taxon>
        <taxon>Dikarya</taxon>
        <taxon>Ascomycota</taxon>
        <taxon>Pezizomycotina</taxon>
        <taxon>Sordariomycetes</taxon>
        <taxon>Hypocreomycetidae</taxon>
        <taxon>Hypocreales</taxon>
        <taxon>Cordycipitaceae</taxon>
        <taxon>Cordyceps</taxon>
    </lineage>
</organism>
<evidence type="ECO:0000256" key="1">
    <source>
        <dbReference type="ARBA" id="ARBA00007274"/>
    </source>
</evidence>
<feature type="region of interest" description="Disordered" evidence="4">
    <location>
        <begin position="1"/>
        <end position="41"/>
    </location>
</feature>
<evidence type="ECO:0000256" key="2">
    <source>
        <dbReference type="ARBA" id="ARBA00022679"/>
    </source>
</evidence>
<dbReference type="InterPro" id="IPR024688">
    <property type="entry name" value="Mac_dom"/>
</dbReference>
<feature type="compositionally biased region" description="Polar residues" evidence="4">
    <location>
        <begin position="30"/>
        <end position="40"/>
    </location>
</feature>